<evidence type="ECO:0000256" key="1">
    <source>
        <dbReference type="SAM" id="SignalP"/>
    </source>
</evidence>
<comment type="caution">
    <text evidence="4">The sequence shown here is derived from an EMBL/GenBank/DDBJ whole genome shotgun (WGS) entry which is preliminary data.</text>
</comment>
<dbReference type="SUPFAM" id="SSF49785">
    <property type="entry name" value="Galactose-binding domain-like"/>
    <property type="match status" value="1"/>
</dbReference>
<dbReference type="PANTHER" id="PTHR24543:SF335">
    <property type="entry name" value="EGF-LIKE REPEAT AND DISCOIDIN I-LIKE DOMAIN-CONTAINING PROTEIN 3"/>
    <property type="match status" value="1"/>
</dbReference>
<dbReference type="EMBL" id="RCHS01003672">
    <property type="protein sequence ID" value="RMX40254.1"/>
    <property type="molecule type" value="Genomic_DNA"/>
</dbReference>
<sequence>MAGRQVSFFTALFFISLVFREIASQQCHGIYSIYRMMLQGHTYKTFKTTTGMLECRETCLADDRCQSFNVVMGIAICELNNRNKEARPEDFVKDENRYYMAKDSNRVPLGSIRELPAESCEEIKASEGGQAVNGNYWLDSTRSGNSTLTRCDMNTKECGPVGVADKNAISDARMTASTVFDTRFYPYYGRLHENRGYGGWCPKTVSDRTDYLQVDMGTMLSVCAVATQGEKINHERTTSYKLHLSTDGVTWNAYKETSTAK</sequence>
<dbReference type="InterPro" id="IPR003609">
    <property type="entry name" value="Pan_app"/>
</dbReference>
<dbReference type="OrthoDB" id="26719at2759"/>
<dbReference type="PROSITE" id="PS01285">
    <property type="entry name" value="FA58C_1"/>
    <property type="match status" value="1"/>
</dbReference>
<protein>
    <recommendedName>
        <fullName evidence="6">F5/8 type C domain-containing protein</fullName>
    </recommendedName>
</protein>
<dbReference type="Gene3D" id="2.60.120.260">
    <property type="entry name" value="Galactose-binding domain-like"/>
    <property type="match status" value="1"/>
</dbReference>
<feature type="chain" id="PRO_5017924279" description="F5/8 type C domain-containing protein" evidence="1">
    <location>
        <begin position="25"/>
        <end position="261"/>
    </location>
</feature>
<gene>
    <name evidence="4" type="ORF">pdam_00014352</name>
</gene>
<dbReference type="PROSITE" id="PS50022">
    <property type="entry name" value="FA58C_3"/>
    <property type="match status" value="1"/>
</dbReference>
<reference evidence="4 5" key="1">
    <citation type="journal article" date="2018" name="Sci. Rep.">
        <title>Comparative analysis of the Pocillopora damicornis genome highlights role of immune system in coral evolution.</title>
        <authorList>
            <person name="Cunning R."/>
            <person name="Bay R.A."/>
            <person name="Gillette P."/>
            <person name="Baker A.C."/>
            <person name="Traylor-Knowles N."/>
        </authorList>
    </citation>
    <scope>NUCLEOTIDE SEQUENCE [LARGE SCALE GENOMIC DNA]</scope>
    <source>
        <strain evidence="4">RSMAS</strain>
        <tissue evidence="4">Whole animal</tissue>
    </source>
</reference>
<accession>A0A3M6TGA7</accession>
<evidence type="ECO:0000313" key="5">
    <source>
        <dbReference type="Proteomes" id="UP000275408"/>
    </source>
</evidence>
<dbReference type="PANTHER" id="PTHR24543">
    <property type="entry name" value="MULTICOPPER OXIDASE-RELATED"/>
    <property type="match status" value="1"/>
</dbReference>
<proteinExistence type="predicted"/>
<evidence type="ECO:0000313" key="4">
    <source>
        <dbReference type="EMBL" id="RMX40254.1"/>
    </source>
</evidence>
<keyword evidence="5" id="KW-1185">Reference proteome</keyword>
<keyword evidence="1" id="KW-0732">Signal</keyword>
<dbReference type="Pfam" id="PF00754">
    <property type="entry name" value="F5_F8_type_C"/>
    <property type="match status" value="1"/>
</dbReference>
<name>A0A3M6TGA7_POCDA</name>
<dbReference type="InterPro" id="IPR008979">
    <property type="entry name" value="Galactose-bd-like_sf"/>
</dbReference>
<evidence type="ECO:0000259" key="3">
    <source>
        <dbReference type="PROSITE" id="PS50948"/>
    </source>
</evidence>
<organism evidence="4 5">
    <name type="scientific">Pocillopora damicornis</name>
    <name type="common">Cauliflower coral</name>
    <name type="synonym">Millepora damicornis</name>
    <dbReference type="NCBI Taxonomy" id="46731"/>
    <lineage>
        <taxon>Eukaryota</taxon>
        <taxon>Metazoa</taxon>
        <taxon>Cnidaria</taxon>
        <taxon>Anthozoa</taxon>
        <taxon>Hexacorallia</taxon>
        <taxon>Scleractinia</taxon>
        <taxon>Astrocoeniina</taxon>
        <taxon>Pocilloporidae</taxon>
        <taxon>Pocillopora</taxon>
    </lineage>
</organism>
<feature type="signal peptide" evidence="1">
    <location>
        <begin position="1"/>
        <end position="24"/>
    </location>
</feature>
<feature type="domain" description="Apple" evidence="3">
    <location>
        <begin position="27"/>
        <end position="104"/>
    </location>
</feature>
<feature type="domain" description="F5/8 type C" evidence="2">
    <location>
        <begin position="158"/>
        <end position="261"/>
    </location>
</feature>
<dbReference type="AlphaFoldDB" id="A0A3M6TGA7"/>
<evidence type="ECO:0000259" key="2">
    <source>
        <dbReference type="PROSITE" id="PS50022"/>
    </source>
</evidence>
<evidence type="ECO:0008006" key="6">
    <source>
        <dbReference type="Google" id="ProtNLM"/>
    </source>
</evidence>
<dbReference type="Proteomes" id="UP000275408">
    <property type="component" value="Unassembled WGS sequence"/>
</dbReference>
<dbReference type="InterPro" id="IPR000421">
    <property type="entry name" value="FA58C"/>
</dbReference>
<feature type="non-terminal residue" evidence="4">
    <location>
        <position position="261"/>
    </location>
</feature>
<dbReference type="PROSITE" id="PS50948">
    <property type="entry name" value="PAN"/>
    <property type="match status" value="1"/>
</dbReference>